<keyword evidence="6" id="KW-1185">Reference proteome</keyword>
<dbReference type="CDD" id="cd06170">
    <property type="entry name" value="LuxR_C_like"/>
    <property type="match status" value="1"/>
</dbReference>
<dbReference type="InterPro" id="IPR000792">
    <property type="entry name" value="Tscrpt_reg_LuxR_C"/>
</dbReference>
<accession>A0A1H1R3H7</accession>
<name>A0A1H1R3H7_9MICO</name>
<dbReference type="Proteomes" id="UP000199649">
    <property type="component" value="Chromosome I"/>
</dbReference>
<keyword evidence="3" id="KW-0804">Transcription</keyword>
<protein>
    <submittedName>
        <fullName evidence="5">Regulatory protein, luxR family</fullName>
    </submittedName>
</protein>
<reference evidence="6" key="1">
    <citation type="submission" date="2016-10" db="EMBL/GenBank/DDBJ databases">
        <authorList>
            <person name="Varghese N."/>
            <person name="Submissions S."/>
        </authorList>
    </citation>
    <scope>NUCLEOTIDE SEQUENCE [LARGE SCALE GENOMIC DNA]</scope>
    <source>
        <strain evidence="6">DSM 22965</strain>
    </source>
</reference>
<evidence type="ECO:0000256" key="1">
    <source>
        <dbReference type="ARBA" id="ARBA00023015"/>
    </source>
</evidence>
<dbReference type="SUPFAM" id="SSF46894">
    <property type="entry name" value="C-terminal effector domain of the bipartite response regulators"/>
    <property type="match status" value="1"/>
</dbReference>
<dbReference type="STRING" id="684552.SAMN04489719_2008"/>
<dbReference type="GO" id="GO:0003677">
    <property type="term" value="F:DNA binding"/>
    <property type="evidence" value="ECO:0007669"/>
    <property type="project" value="UniProtKB-KW"/>
</dbReference>
<organism evidence="5 6">
    <name type="scientific">Agrococcus carbonis</name>
    <dbReference type="NCBI Taxonomy" id="684552"/>
    <lineage>
        <taxon>Bacteria</taxon>
        <taxon>Bacillati</taxon>
        <taxon>Actinomycetota</taxon>
        <taxon>Actinomycetes</taxon>
        <taxon>Micrococcales</taxon>
        <taxon>Microbacteriaceae</taxon>
        <taxon>Agrococcus</taxon>
    </lineage>
</organism>
<dbReference type="Gene3D" id="1.10.10.10">
    <property type="entry name" value="Winged helix-like DNA-binding domain superfamily/Winged helix DNA-binding domain"/>
    <property type="match status" value="1"/>
</dbReference>
<dbReference type="OrthoDB" id="4069167at2"/>
<keyword evidence="2" id="KW-0238">DNA-binding</keyword>
<dbReference type="PROSITE" id="PS50043">
    <property type="entry name" value="HTH_LUXR_2"/>
    <property type="match status" value="1"/>
</dbReference>
<evidence type="ECO:0000256" key="3">
    <source>
        <dbReference type="ARBA" id="ARBA00023163"/>
    </source>
</evidence>
<proteinExistence type="predicted"/>
<dbReference type="InterPro" id="IPR036388">
    <property type="entry name" value="WH-like_DNA-bd_sf"/>
</dbReference>
<evidence type="ECO:0000313" key="6">
    <source>
        <dbReference type="Proteomes" id="UP000199649"/>
    </source>
</evidence>
<evidence type="ECO:0000313" key="5">
    <source>
        <dbReference type="EMBL" id="SDS30341.1"/>
    </source>
</evidence>
<evidence type="ECO:0000256" key="2">
    <source>
        <dbReference type="ARBA" id="ARBA00023125"/>
    </source>
</evidence>
<gene>
    <name evidence="5" type="ORF">SAMN04489719_2008</name>
</gene>
<dbReference type="SMART" id="SM00421">
    <property type="entry name" value="HTH_LUXR"/>
    <property type="match status" value="1"/>
</dbReference>
<dbReference type="EMBL" id="LT629734">
    <property type="protein sequence ID" value="SDS30341.1"/>
    <property type="molecule type" value="Genomic_DNA"/>
</dbReference>
<feature type="domain" description="HTH luxR-type" evidence="4">
    <location>
        <begin position="180"/>
        <end position="245"/>
    </location>
</feature>
<sequence>MLSRMRSPITDAVADILHEQDADAARALLAEAILVATDSEIATRVSVTRGRPDALMRIHGHGHRPAASEMPCAADVRAHPLFRFRAATRSPEPVRLGDVVRAGWALEEPTLRIFERLRVSAHQADLAVASGGEYDGWTLIAPSAITRLQLRPIVQHARLLRGLDRHVELLARVGAAAPEPAEGAPRLTPRERTVLHLMHLGRTAAAIGATLGVSERTVHKHQEHLYRKLGARDRLSAVLLGQRSGLLPTARGEEAAASGASSRD</sequence>
<dbReference type="InterPro" id="IPR016032">
    <property type="entry name" value="Sig_transdc_resp-reg_C-effctor"/>
</dbReference>
<dbReference type="PANTHER" id="PTHR44688">
    <property type="entry name" value="DNA-BINDING TRANSCRIPTIONAL ACTIVATOR DEVR_DOSR"/>
    <property type="match status" value="1"/>
</dbReference>
<dbReference type="Pfam" id="PF00196">
    <property type="entry name" value="GerE"/>
    <property type="match status" value="1"/>
</dbReference>
<keyword evidence="1" id="KW-0805">Transcription regulation</keyword>
<dbReference type="PANTHER" id="PTHR44688:SF16">
    <property type="entry name" value="DNA-BINDING TRANSCRIPTIONAL ACTIVATOR DEVR_DOSR"/>
    <property type="match status" value="1"/>
</dbReference>
<dbReference type="PROSITE" id="PS00622">
    <property type="entry name" value="HTH_LUXR_1"/>
    <property type="match status" value="1"/>
</dbReference>
<dbReference type="PRINTS" id="PR00038">
    <property type="entry name" value="HTHLUXR"/>
</dbReference>
<dbReference type="AlphaFoldDB" id="A0A1H1R3H7"/>
<evidence type="ECO:0000259" key="4">
    <source>
        <dbReference type="PROSITE" id="PS50043"/>
    </source>
</evidence>
<dbReference type="GO" id="GO:0006355">
    <property type="term" value="P:regulation of DNA-templated transcription"/>
    <property type="evidence" value="ECO:0007669"/>
    <property type="project" value="InterPro"/>
</dbReference>